<dbReference type="AlphaFoldDB" id="A0A944M6E0"/>
<dbReference type="PANTHER" id="PTHR45138">
    <property type="entry name" value="REGULATORY COMPONENTS OF SENSORY TRANSDUCTION SYSTEM"/>
    <property type="match status" value="1"/>
</dbReference>
<dbReference type="InterPro" id="IPR050469">
    <property type="entry name" value="Diguanylate_Cyclase"/>
</dbReference>
<dbReference type="EMBL" id="JAHHGM010000005">
    <property type="protein sequence ID" value="MBT2988826.1"/>
    <property type="molecule type" value="Genomic_DNA"/>
</dbReference>
<dbReference type="InterPro" id="IPR029787">
    <property type="entry name" value="Nucleotide_cyclase"/>
</dbReference>
<sequence length="379" mass="42521">MSFDPDDIWVDAIKGLNHVPQQKKRRLFRVAMVCAVGVSYLIDTILLFLFCVAGTVECAAPFYYGLAGLGHVVLFSLLHWSGISDRCRNRHMTLWQMIYAICVQSLGIYLAPEISPFFLAIIFIIFAFGTLRIHFSEALIVWLLTTFVIALTLFLNSGRLTLLEGTLLEYLLVAVSFSLILLRTIALGYYGYATRSRIFKLSRAFEEKAIYDALTGVYNRWMLSTLLDEQFNLYSRKGIPCSVAMIDIDHFKRINDNFGHAVGDDVLKAIVDQIGSEFRESDKLVRYGGEEFILVMAATSLSEAIALVERIRNRIARTHWKEVPDQVVITVSAGVTEVQNGDAADDPLIRADSALYTAKQGGRNRVVVNGEAAVHHPRL</sequence>
<proteinExistence type="predicted"/>
<dbReference type="InterPro" id="IPR043128">
    <property type="entry name" value="Rev_trsase/Diguanyl_cyclase"/>
</dbReference>
<dbReference type="CDD" id="cd01949">
    <property type="entry name" value="GGDEF"/>
    <property type="match status" value="1"/>
</dbReference>
<dbReference type="SUPFAM" id="SSF55073">
    <property type="entry name" value="Nucleotide cyclase"/>
    <property type="match status" value="1"/>
</dbReference>
<evidence type="ECO:0000313" key="7">
    <source>
        <dbReference type="Proteomes" id="UP000770889"/>
    </source>
</evidence>
<accession>A0A944M6E0</accession>
<keyword evidence="4" id="KW-0812">Transmembrane</keyword>
<dbReference type="InterPro" id="IPR000160">
    <property type="entry name" value="GGDEF_dom"/>
</dbReference>
<dbReference type="GO" id="GO:0052621">
    <property type="term" value="F:diguanylate cyclase activity"/>
    <property type="evidence" value="ECO:0007669"/>
    <property type="project" value="UniProtKB-EC"/>
</dbReference>
<evidence type="ECO:0000256" key="2">
    <source>
        <dbReference type="ARBA" id="ARBA00012528"/>
    </source>
</evidence>
<organism evidence="6 7">
    <name type="scientific">Candidatus Thiodiazotropha taylori</name>
    <dbReference type="NCBI Taxonomy" id="2792791"/>
    <lineage>
        <taxon>Bacteria</taxon>
        <taxon>Pseudomonadati</taxon>
        <taxon>Pseudomonadota</taxon>
        <taxon>Gammaproteobacteria</taxon>
        <taxon>Chromatiales</taxon>
        <taxon>Sedimenticolaceae</taxon>
        <taxon>Candidatus Thiodiazotropha</taxon>
    </lineage>
</organism>
<feature type="transmembrane region" description="Helical" evidence="4">
    <location>
        <begin position="62"/>
        <end position="80"/>
    </location>
</feature>
<dbReference type="SMART" id="SM00267">
    <property type="entry name" value="GGDEF"/>
    <property type="match status" value="1"/>
</dbReference>
<keyword evidence="4" id="KW-0472">Membrane</keyword>
<evidence type="ECO:0000256" key="4">
    <source>
        <dbReference type="SAM" id="Phobius"/>
    </source>
</evidence>
<evidence type="ECO:0000259" key="5">
    <source>
        <dbReference type="PROSITE" id="PS50887"/>
    </source>
</evidence>
<comment type="caution">
    <text evidence="6">The sequence shown here is derived from an EMBL/GenBank/DDBJ whole genome shotgun (WGS) entry which is preliminary data.</text>
</comment>
<dbReference type="FunFam" id="3.30.70.270:FF:000001">
    <property type="entry name" value="Diguanylate cyclase domain protein"/>
    <property type="match status" value="1"/>
</dbReference>
<dbReference type="Proteomes" id="UP000770889">
    <property type="component" value="Unassembled WGS sequence"/>
</dbReference>
<evidence type="ECO:0000313" key="6">
    <source>
        <dbReference type="EMBL" id="MBT2988826.1"/>
    </source>
</evidence>
<evidence type="ECO:0000256" key="3">
    <source>
        <dbReference type="ARBA" id="ARBA00034247"/>
    </source>
</evidence>
<feature type="transmembrane region" description="Helical" evidence="4">
    <location>
        <begin position="170"/>
        <end position="193"/>
    </location>
</feature>
<dbReference type="GO" id="GO:0043709">
    <property type="term" value="P:cell adhesion involved in single-species biofilm formation"/>
    <property type="evidence" value="ECO:0007669"/>
    <property type="project" value="TreeGrafter"/>
</dbReference>
<dbReference type="EC" id="2.7.7.65" evidence="2"/>
<feature type="transmembrane region" description="Helical" evidence="4">
    <location>
        <begin position="140"/>
        <end position="158"/>
    </location>
</feature>
<dbReference type="PANTHER" id="PTHR45138:SF9">
    <property type="entry name" value="DIGUANYLATE CYCLASE DGCM-RELATED"/>
    <property type="match status" value="1"/>
</dbReference>
<dbReference type="Gene3D" id="3.30.70.270">
    <property type="match status" value="1"/>
</dbReference>
<protein>
    <recommendedName>
        <fullName evidence="2">diguanylate cyclase</fullName>
        <ecNumber evidence="2">2.7.7.65</ecNumber>
    </recommendedName>
</protein>
<gene>
    <name evidence="6" type="ORF">KME65_07655</name>
</gene>
<dbReference type="NCBIfam" id="TIGR00254">
    <property type="entry name" value="GGDEF"/>
    <property type="match status" value="1"/>
</dbReference>
<feature type="domain" description="GGDEF" evidence="5">
    <location>
        <begin position="239"/>
        <end position="371"/>
    </location>
</feature>
<reference evidence="6 7" key="1">
    <citation type="submission" date="2021-05" db="EMBL/GenBank/DDBJ databases">
        <title>Genetic and Functional Diversity in Clade A Lucinid endosymbionts from the Bahamas.</title>
        <authorList>
            <person name="Giani N.M."/>
            <person name="Engel A.S."/>
            <person name="Campbell B.J."/>
        </authorList>
    </citation>
    <scope>NUCLEOTIDE SEQUENCE [LARGE SCALE GENOMIC DNA]</scope>
    <source>
        <strain evidence="6">LUC16012Gg_MoonRockCtena</strain>
    </source>
</reference>
<dbReference type="Pfam" id="PF00990">
    <property type="entry name" value="GGDEF"/>
    <property type="match status" value="1"/>
</dbReference>
<comment type="cofactor">
    <cofactor evidence="1">
        <name>Mg(2+)</name>
        <dbReference type="ChEBI" id="CHEBI:18420"/>
    </cofactor>
</comment>
<name>A0A944M6E0_9GAMM</name>
<evidence type="ECO:0000256" key="1">
    <source>
        <dbReference type="ARBA" id="ARBA00001946"/>
    </source>
</evidence>
<feature type="transmembrane region" description="Helical" evidence="4">
    <location>
        <begin position="30"/>
        <end position="56"/>
    </location>
</feature>
<feature type="transmembrane region" description="Helical" evidence="4">
    <location>
        <begin position="117"/>
        <end position="133"/>
    </location>
</feature>
<dbReference type="GO" id="GO:0005886">
    <property type="term" value="C:plasma membrane"/>
    <property type="evidence" value="ECO:0007669"/>
    <property type="project" value="TreeGrafter"/>
</dbReference>
<comment type="catalytic activity">
    <reaction evidence="3">
        <text>2 GTP = 3',3'-c-di-GMP + 2 diphosphate</text>
        <dbReference type="Rhea" id="RHEA:24898"/>
        <dbReference type="ChEBI" id="CHEBI:33019"/>
        <dbReference type="ChEBI" id="CHEBI:37565"/>
        <dbReference type="ChEBI" id="CHEBI:58805"/>
        <dbReference type="EC" id="2.7.7.65"/>
    </reaction>
</comment>
<keyword evidence="4" id="KW-1133">Transmembrane helix</keyword>
<dbReference type="PROSITE" id="PS50887">
    <property type="entry name" value="GGDEF"/>
    <property type="match status" value="1"/>
</dbReference>
<dbReference type="GO" id="GO:1902201">
    <property type="term" value="P:negative regulation of bacterial-type flagellum-dependent cell motility"/>
    <property type="evidence" value="ECO:0007669"/>
    <property type="project" value="TreeGrafter"/>
</dbReference>